<keyword evidence="5" id="KW-1185">Reference proteome</keyword>
<dbReference type="InterPro" id="IPR050863">
    <property type="entry name" value="CenT-Element_Derived"/>
</dbReference>
<dbReference type="EMBL" id="JAPZBS010000008">
    <property type="protein sequence ID" value="KAJ5364937.1"/>
    <property type="molecule type" value="Genomic_DNA"/>
</dbReference>
<evidence type="ECO:0000256" key="2">
    <source>
        <dbReference type="SAM" id="MobiDB-lite"/>
    </source>
</evidence>
<feature type="coiled-coil region" evidence="1">
    <location>
        <begin position="536"/>
        <end position="570"/>
    </location>
</feature>
<name>A0A9W9RRH7_9EURO</name>
<dbReference type="RefSeq" id="XP_056552563.1">
    <property type="nucleotide sequence ID" value="XM_056703563.1"/>
</dbReference>
<proteinExistence type="predicted"/>
<dbReference type="InterPro" id="IPR004875">
    <property type="entry name" value="DDE_SF_endonuclease_dom"/>
</dbReference>
<feature type="compositionally biased region" description="Low complexity" evidence="2">
    <location>
        <begin position="430"/>
        <end position="440"/>
    </location>
</feature>
<dbReference type="AlphaFoldDB" id="A0A9W9RRH7"/>
<dbReference type="PANTHER" id="PTHR19303:SF74">
    <property type="entry name" value="POGO TRANSPOSABLE ELEMENT WITH KRAB DOMAIN"/>
    <property type="match status" value="1"/>
</dbReference>
<feature type="region of interest" description="Disordered" evidence="2">
    <location>
        <begin position="410"/>
        <end position="448"/>
    </location>
</feature>
<evidence type="ECO:0000256" key="1">
    <source>
        <dbReference type="SAM" id="Coils"/>
    </source>
</evidence>
<evidence type="ECO:0000313" key="4">
    <source>
        <dbReference type="EMBL" id="KAJ5364937.1"/>
    </source>
</evidence>
<dbReference type="OrthoDB" id="4324149at2759"/>
<dbReference type="Pfam" id="PF03184">
    <property type="entry name" value="DDE_1"/>
    <property type="match status" value="1"/>
</dbReference>
<accession>A0A9W9RRH7</accession>
<reference evidence="4" key="2">
    <citation type="journal article" date="2023" name="IMA Fungus">
        <title>Comparative genomic study of the Penicillium genus elucidates a diverse pangenome and 15 lateral gene transfer events.</title>
        <authorList>
            <person name="Petersen C."/>
            <person name="Sorensen T."/>
            <person name="Nielsen M.R."/>
            <person name="Sondergaard T.E."/>
            <person name="Sorensen J.L."/>
            <person name="Fitzpatrick D.A."/>
            <person name="Frisvad J.C."/>
            <person name="Nielsen K.L."/>
        </authorList>
    </citation>
    <scope>NUCLEOTIDE SEQUENCE</scope>
    <source>
        <strain evidence="4">IBT 29864</strain>
    </source>
</reference>
<dbReference type="GO" id="GO:0005634">
    <property type="term" value="C:nucleus"/>
    <property type="evidence" value="ECO:0007669"/>
    <property type="project" value="TreeGrafter"/>
</dbReference>
<organism evidence="4 5">
    <name type="scientific">Penicillium cataractarum</name>
    <dbReference type="NCBI Taxonomy" id="2100454"/>
    <lineage>
        <taxon>Eukaryota</taxon>
        <taxon>Fungi</taxon>
        <taxon>Dikarya</taxon>
        <taxon>Ascomycota</taxon>
        <taxon>Pezizomycotina</taxon>
        <taxon>Eurotiomycetes</taxon>
        <taxon>Eurotiomycetidae</taxon>
        <taxon>Eurotiales</taxon>
        <taxon>Aspergillaceae</taxon>
        <taxon>Penicillium</taxon>
    </lineage>
</organism>
<evidence type="ECO:0000313" key="5">
    <source>
        <dbReference type="Proteomes" id="UP001147782"/>
    </source>
</evidence>
<evidence type="ECO:0000259" key="3">
    <source>
        <dbReference type="Pfam" id="PF03184"/>
    </source>
</evidence>
<feature type="compositionally biased region" description="Basic and acidic residues" evidence="2">
    <location>
        <begin position="416"/>
        <end position="429"/>
    </location>
</feature>
<dbReference type="Proteomes" id="UP001147782">
    <property type="component" value="Unassembled WGS sequence"/>
</dbReference>
<keyword evidence="1" id="KW-0175">Coiled coil</keyword>
<dbReference type="GeneID" id="81442742"/>
<gene>
    <name evidence="4" type="ORF">N7496_010650</name>
</gene>
<comment type="caution">
    <text evidence="4">The sequence shown here is derived from an EMBL/GenBank/DDBJ whole genome shotgun (WGS) entry which is preliminary data.</text>
</comment>
<protein>
    <recommendedName>
        <fullName evidence="3">DDE-1 domain-containing protein</fullName>
    </recommendedName>
</protein>
<dbReference type="GO" id="GO:0003677">
    <property type="term" value="F:DNA binding"/>
    <property type="evidence" value="ECO:0007669"/>
    <property type="project" value="TreeGrafter"/>
</dbReference>
<reference evidence="4" key="1">
    <citation type="submission" date="2022-11" db="EMBL/GenBank/DDBJ databases">
        <authorList>
            <person name="Petersen C."/>
        </authorList>
    </citation>
    <scope>NUCLEOTIDE SEQUENCE</scope>
    <source>
        <strain evidence="4">IBT 29864</strain>
    </source>
</reference>
<sequence length="599" mass="69468">MPKSYEEEEGQIEKALEAYSSGRNRNLSALARDYGVSYSRLRRRANGISSKLGNKNRPRLLTEAQEAAIVRVIDSLRRYNIKLNGRDIEDYANLLLWRQYERDHPEATLPKTTAVLPRLAKAKNRPPGLKLVNHQWAYSFIKRVDPNLVPVADEQISSERARITAAEMQHWFDGLEPVIRQVKHYNIFNFDETGFILGQQASRSHSIGRKGARQARSEKADTREMLTSIECISADGRVIPPFFIFEGSVVLERWFDEPLPNDWVISVSPTGYVNSELAFEWLQHFDEHTINRVEKDEPRLLLFDGHTAHLTAEFFEYCAQARILPFCFISHATHLLQPLDGDAFLTYKTYFRNWNPVFLRGIREIRDETFTPHIIRGSFRKRWIYPFNPELIVKPLTDREEDEFIPLQGFDQVDGDDAHGINRTRERTRSSQSPTLSSSSIELPNTPRSVKKSFTKLQRVIKSPLGAESERKEKVIRRIERLERFTITEFEESIIKDSVISKYKSVQTEFTSTNKSRRQITKVKVLTPRDANRRMVERSEKENQAWVRRVRRENARKAEIDRKIAEAEAKAAFDGSIDSMFEPFGIFRVDTEGDSSLMV</sequence>
<dbReference type="PANTHER" id="PTHR19303">
    <property type="entry name" value="TRANSPOSON"/>
    <property type="match status" value="1"/>
</dbReference>
<feature type="domain" description="DDE-1" evidence="3">
    <location>
        <begin position="226"/>
        <end position="367"/>
    </location>
</feature>